<proteinExistence type="inferred from homology"/>
<feature type="transmembrane region" description="Helical" evidence="6">
    <location>
        <begin position="108"/>
        <end position="125"/>
    </location>
</feature>
<dbReference type="Pfam" id="PF07947">
    <property type="entry name" value="YhhN"/>
    <property type="match status" value="1"/>
</dbReference>
<dbReference type="PANTHER" id="PTHR31885">
    <property type="entry name" value="GH04784P"/>
    <property type="match status" value="1"/>
</dbReference>
<dbReference type="AlphaFoldDB" id="A0A062VMY4"/>
<dbReference type="GO" id="GO:0016787">
    <property type="term" value="F:hydrolase activity"/>
    <property type="evidence" value="ECO:0007669"/>
    <property type="project" value="TreeGrafter"/>
</dbReference>
<evidence type="ECO:0000256" key="1">
    <source>
        <dbReference type="ARBA" id="ARBA00004141"/>
    </source>
</evidence>
<feature type="transmembrane region" description="Helical" evidence="6">
    <location>
        <begin position="160"/>
        <end position="180"/>
    </location>
</feature>
<dbReference type="GO" id="GO:0016020">
    <property type="term" value="C:membrane"/>
    <property type="evidence" value="ECO:0007669"/>
    <property type="project" value="UniProtKB-SubCell"/>
</dbReference>
<feature type="transmembrane region" description="Helical" evidence="6">
    <location>
        <begin position="39"/>
        <end position="64"/>
    </location>
</feature>
<dbReference type="EMBL" id="ARYM01000004">
    <property type="protein sequence ID" value="KCZ99576.1"/>
    <property type="molecule type" value="Genomic_DNA"/>
</dbReference>
<dbReference type="InterPro" id="IPR012506">
    <property type="entry name" value="TMEM86B-like"/>
</dbReference>
<reference evidence="7 8" key="1">
    <citation type="journal article" date="2014" name="Antonie Van Leeuwenhoek">
        <title>Hyphomonas beringensis sp. nov. and Hyphomonas chukchiensis sp. nov., isolated from surface seawater of the Bering Sea and Chukchi Sea.</title>
        <authorList>
            <person name="Li C."/>
            <person name="Lai Q."/>
            <person name="Li G."/>
            <person name="Dong C."/>
            <person name="Wang J."/>
            <person name="Liao Y."/>
            <person name="Shao Z."/>
        </authorList>
    </citation>
    <scope>NUCLEOTIDE SEQUENCE [LARGE SCALE GENOMIC DNA]</scope>
    <source>
        <strain evidence="7 8">PS728</strain>
    </source>
</reference>
<keyword evidence="3 6" id="KW-0812">Transmembrane</keyword>
<evidence type="ECO:0000313" key="8">
    <source>
        <dbReference type="Proteomes" id="UP000027100"/>
    </source>
</evidence>
<evidence type="ECO:0008006" key="9">
    <source>
        <dbReference type="Google" id="ProtNLM"/>
    </source>
</evidence>
<evidence type="ECO:0000256" key="3">
    <source>
        <dbReference type="ARBA" id="ARBA00022692"/>
    </source>
</evidence>
<keyword evidence="8" id="KW-1185">Reference proteome</keyword>
<evidence type="ECO:0000256" key="2">
    <source>
        <dbReference type="ARBA" id="ARBA00007375"/>
    </source>
</evidence>
<feature type="transmembrane region" description="Helical" evidence="6">
    <location>
        <begin position="137"/>
        <end position="154"/>
    </location>
</feature>
<dbReference type="RefSeq" id="WP_051612262.1">
    <property type="nucleotide sequence ID" value="NZ_ARYM01000004.1"/>
</dbReference>
<comment type="similarity">
    <text evidence="2">Belongs to the TMEM86 family.</text>
</comment>
<keyword evidence="4 6" id="KW-1133">Transmembrane helix</keyword>
<dbReference type="PATRIC" id="fig|1280954.3.peg.869"/>
<feature type="transmembrane region" description="Helical" evidence="6">
    <location>
        <begin position="192"/>
        <end position="211"/>
    </location>
</feature>
<keyword evidence="5 6" id="KW-0472">Membrane</keyword>
<feature type="transmembrane region" description="Helical" evidence="6">
    <location>
        <begin position="76"/>
        <end position="96"/>
    </location>
</feature>
<evidence type="ECO:0000256" key="6">
    <source>
        <dbReference type="SAM" id="Phobius"/>
    </source>
</evidence>
<name>A0A062VMY4_9PROT</name>
<accession>A0A062VMY4</accession>
<comment type="subcellular location">
    <subcellularLocation>
        <location evidence="1">Membrane</location>
        <topology evidence="1">Multi-pass membrane protein</topology>
    </subcellularLocation>
</comment>
<evidence type="ECO:0000313" key="7">
    <source>
        <dbReference type="EMBL" id="KCZ99576.1"/>
    </source>
</evidence>
<comment type="caution">
    <text evidence="7">The sequence shown here is derived from an EMBL/GenBank/DDBJ whole genome shotgun (WGS) entry which is preliminary data.</text>
</comment>
<evidence type="ECO:0000256" key="5">
    <source>
        <dbReference type="ARBA" id="ARBA00023136"/>
    </source>
</evidence>
<evidence type="ECO:0000256" key="4">
    <source>
        <dbReference type="ARBA" id="ARBA00022989"/>
    </source>
</evidence>
<dbReference type="STRING" id="1280954.HPO_04285"/>
<protein>
    <recommendedName>
        <fullName evidence="9">Lysoplasmalogenase</fullName>
    </recommendedName>
</protein>
<sequence>MTAGAGIFITSLVLGAAYWAVWCYRNKGRAGLLVKTGSVALLAVWAFLMGGPVLLVAALALSAVGDAFLAGKAERWLLPGMAAFFLAHAAYVPLFWQLGEGGWTWPVKAGQAALVVGGVLFARWLLPSVEPKMRVPVLLYTAVILMMGAAALALPGAYWLATLGALMFIASDVILSFLLFRHPKDGPANIPASLAVWGLYFGGQVLIALGVTGNLAA</sequence>
<gene>
    <name evidence="7" type="ORF">HPO_04285</name>
</gene>
<dbReference type="PANTHER" id="PTHR31885:SF6">
    <property type="entry name" value="GH04784P"/>
    <property type="match status" value="1"/>
</dbReference>
<dbReference type="Proteomes" id="UP000027100">
    <property type="component" value="Unassembled WGS sequence"/>
</dbReference>
<dbReference type="eggNOG" id="COG3714">
    <property type="taxonomic scope" value="Bacteria"/>
</dbReference>
<organism evidence="7 8">
    <name type="scientific">Hyphomonas polymorpha PS728</name>
    <dbReference type="NCBI Taxonomy" id="1280954"/>
    <lineage>
        <taxon>Bacteria</taxon>
        <taxon>Pseudomonadati</taxon>
        <taxon>Pseudomonadota</taxon>
        <taxon>Alphaproteobacteria</taxon>
        <taxon>Hyphomonadales</taxon>
        <taxon>Hyphomonadaceae</taxon>
        <taxon>Hyphomonas</taxon>
    </lineage>
</organism>
<dbReference type="OrthoDB" id="345840at2"/>